<dbReference type="GeneID" id="13996735"/>
<sequence length="79" mass="8543">MNPKVETLLQGAFWYGLAWIIGAIALALGAAVLYNQPQPPPYLFYFIDHPTLTFCMSLIVCPIVGGLVVMILCAAIMSA</sequence>
<keyword evidence="1" id="KW-0812">Transmembrane</keyword>
<organism evidence="2 3">
    <name type="scientific">Caulobacter phage CcrSwift</name>
    <dbReference type="NCBI Taxonomy" id="2927984"/>
    <lineage>
        <taxon>Viruses</taxon>
        <taxon>Duplodnaviria</taxon>
        <taxon>Heunggongvirae</taxon>
        <taxon>Uroviricota</taxon>
        <taxon>Caudoviricetes</taxon>
        <taxon>Jeanschmidtviridae</taxon>
        <taxon>Shapirovirus</taxon>
        <taxon>Shapirovirus swift</taxon>
    </lineage>
</organism>
<dbReference type="KEGG" id="vg:13996735"/>
<evidence type="ECO:0000313" key="2">
    <source>
        <dbReference type="EMBL" id="AFU88518.1"/>
    </source>
</evidence>
<reference evidence="2 3" key="1">
    <citation type="journal article" date="2012" name="BMC Genomics">
        <title>The Caulobacter crescentus phage phiCbK: genomics of a canonical phage.</title>
        <authorList>
            <person name="Gill J.J."/>
            <person name="Berry J.D."/>
            <person name="Russell W.K."/>
            <person name="Lessor L."/>
            <person name="Escobar Garcia D.A."/>
            <person name="Hernandez D."/>
            <person name="Kane A."/>
            <person name="Keene J."/>
            <person name="Maddox M."/>
            <person name="Martin R."/>
            <person name="Mohan S."/>
            <person name="Thorn A.M."/>
            <person name="Russell D.H."/>
            <person name="Young R."/>
        </authorList>
    </citation>
    <scope>NUCLEOTIDE SEQUENCE [LARGE SCALE GENOMIC DNA]</scope>
</reference>
<name>K4JX56_9CAUD</name>
<accession>K4JX56</accession>
<keyword evidence="3" id="KW-1185">Reference proteome</keyword>
<dbReference type="RefSeq" id="YP_006989933.1">
    <property type="nucleotide sequence ID" value="NC_019411.1"/>
</dbReference>
<proteinExistence type="predicted"/>
<evidence type="ECO:0000256" key="1">
    <source>
        <dbReference type="SAM" id="Phobius"/>
    </source>
</evidence>
<keyword evidence="1" id="KW-1133">Transmembrane helix</keyword>
<feature type="transmembrane region" description="Helical" evidence="1">
    <location>
        <begin position="54"/>
        <end position="77"/>
    </location>
</feature>
<gene>
    <name evidence="2" type="ORF">CcrSwift_gp200</name>
</gene>
<dbReference type="EMBL" id="JX100809">
    <property type="protein sequence ID" value="AFU88518.1"/>
    <property type="molecule type" value="Genomic_DNA"/>
</dbReference>
<dbReference type="Proteomes" id="UP000000460">
    <property type="component" value="Segment"/>
</dbReference>
<evidence type="ECO:0000313" key="3">
    <source>
        <dbReference type="Proteomes" id="UP000000460"/>
    </source>
</evidence>
<keyword evidence="1" id="KW-0472">Membrane</keyword>
<feature type="transmembrane region" description="Helical" evidence="1">
    <location>
        <begin position="12"/>
        <end position="34"/>
    </location>
</feature>
<protein>
    <submittedName>
        <fullName evidence="2">Uncharacterized protein</fullName>
    </submittedName>
</protein>